<dbReference type="Gramene" id="ABO93759">
    <property type="protein sequence ID" value="ABO93759"/>
    <property type="gene ID" value="OSTLU_39977"/>
</dbReference>
<comment type="subunit">
    <text evidence="11">Component of the 7-subunit TFIIH core complex composed of XPB, XPD, TFB1/GTF2H1, GTF2H2/P44, TFB4/GTF2H3, TFB2/GTF2H4 and TFB5/GTF2H5, which is active in NER. The core complex associates with the 3-subunit CDK-activating kinase (CAK) module composed of CYCH1/cyclin H1, CDKD and MAT1/At4g30820 to form the 10-subunit holoenzyme (holo-TFIIH) active in transcription.</text>
</comment>
<evidence type="ECO:0000256" key="9">
    <source>
        <dbReference type="ARBA" id="ARBA00023204"/>
    </source>
</evidence>
<evidence type="ECO:0000313" key="13">
    <source>
        <dbReference type="EMBL" id="ABO93759.1"/>
    </source>
</evidence>
<accession>A4RQX7</accession>
<evidence type="ECO:0000256" key="6">
    <source>
        <dbReference type="ARBA" id="ARBA00022833"/>
    </source>
</evidence>
<evidence type="ECO:0000256" key="10">
    <source>
        <dbReference type="ARBA" id="ARBA00023242"/>
    </source>
</evidence>
<keyword evidence="9 11" id="KW-0234">DNA repair</keyword>
<evidence type="ECO:0000256" key="3">
    <source>
        <dbReference type="ARBA" id="ARBA00022723"/>
    </source>
</evidence>
<dbReference type="GO" id="GO:0005675">
    <property type="term" value="C:transcription factor TFIIH holo complex"/>
    <property type="evidence" value="ECO:0007669"/>
    <property type="project" value="UniProtKB-UniRule"/>
</dbReference>
<reference evidence="13 14" key="1">
    <citation type="journal article" date="2007" name="Proc. Natl. Acad. Sci. U.S.A.">
        <title>The tiny eukaryote Ostreococcus provides genomic insights into the paradox of plankton speciation.</title>
        <authorList>
            <person name="Palenik B."/>
            <person name="Grimwood J."/>
            <person name="Aerts A."/>
            <person name="Rouze P."/>
            <person name="Salamov A."/>
            <person name="Putnam N."/>
            <person name="Dupont C."/>
            <person name="Jorgensen R."/>
            <person name="Derelle E."/>
            <person name="Rombauts S."/>
            <person name="Zhou K."/>
            <person name="Otillar R."/>
            <person name="Merchant S.S."/>
            <person name="Podell S."/>
            <person name="Gaasterland T."/>
            <person name="Napoli C."/>
            <person name="Gendler K."/>
            <person name="Manuell A."/>
            <person name="Tai V."/>
            <person name="Vallon O."/>
            <person name="Piganeau G."/>
            <person name="Jancek S."/>
            <person name="Heijde M."/>
            <person name="Jabbari K."/>
            <person name="Bowler C."/>
            <person name="Lohr M."/>
            <person name="Robbens S."/>
            <person name="Werner G."/>
            <person name="Dubchak I."/>
            <person name="Pazour G.J."/>
            <person name="Ren Q."/>
            <person name="Paulsen I."/>
            <person name="Delwiche C."/>
            <person name="Schmutz J."/>
            <person name="Rokhsar D."/>
            <person name="Van de Peer Y."/>
            <person name="Moreau H."/>
            <person name="Grigoriev I.V."/>
        </authorList>
    </citation>
    <scope>NUCLEOTIDE SEQUENCE [LARGE SCALE GENOMIC DNA]</scope>
    <source>
        <strain evidence="13 14">CCE9901</strain>
    </source>
</reference>
<dbReference type="GO" id="GO:0006289">
    <property type="term" value="P:nucleotide-excision repair"/>
    <property type="evidence" value="ECO:0007669"/>
    <property type="project" value="UniProtKB-UniRule"/>
</dbReference>
<name>A4RQX7_OSTLU</name>
<evidence type="ECO:0000256" key="7">
    <source>
        <dbReference type="ARBA" id="ARBA00023015"/>
    </source>
</evidence>
<dbReference type="RefSeq" id="XP_001415467.1">
    <property type="nucleotide sequence ID" value="XM_001415430.1"/>
</dbReference>
<keyword evidence="4 11" id="KW-0227">DNA damage</keyword>
<keyword evidence="3 11" id="KW-0479">Metal-binding</keyword>
<protein>
    <recommendedName>
        <fullName evidence="11">General transcription and DNA repair factor IIH subunit TFB4</fullName>
    </recommendedName>
    <alternativeName>
        <fullName evidence="11">RNA polymerase II transcription factor B subunit 4</fullName>
    </alternativeName>
</protein>
<feature type="region of interest" description="Disordered" evidence="12">
    <location>
        <begin position="89"/>
        <end position="110"/>
    </location>
</feature>
<evidence type="ECO:0000256" key="2">
    <source>
        <dbReference type="ARBA" id="ARBA00005273"/>
    </source>
</evidence>
<sequence length="285" mass="30318">MAAREDDVADDKSLLVVLVETNPRYWAASEGKGDGTAAANGLSSVLEATTVFLNSFFALNQQNRAAVIAVHDDGCHYLYTSPLELNAGDASASATGKKRTKTATPSSRAAMSSPFAGALSLALCYCNRAQTLETAAGLRVRPRILCLQASQDNPTDYISMMNAIFSAQRQSIPIDAFALGEHDLPFLQQAAHITRGAYVKPTHGAGLLQYLLSTAALDMRSRSHLKLPAARGVDFRASCFCHKRPVSVGFVCSVCLSIFCERRSSCDTCGADFAADAQVTSVPSA</sequence>
<proteinExistence type="inferred from homology"/>
<dbReference type="EMBL" id="CP000581">
    <property type="protein sequence ID" value="ABO93759.1"/>
    <property type="molecule type" value="Genomic_DNA"/>
</dbReference>
<dbReference type="PANTHER" id="PTHR12831:SF0">
    <property type="entry name" value="GENERAL TRANSCRIPTION FACTOR IIH SUBUNIT 3"/>
    <property type="match status" value="1"/>
</dbReference>
<dbReference type="InterPro" id="IPR036465">
    <property type="entry name" value="vWFA_dom_sf"/>
</dbReference>
<dbReference type="KEGG" id="olu:OSTLU_39977"/>
<keyword evidence="7 11" id="KW-0805">Transcription regulation</keyword>
<evidence type="ECO:0000256" key="11">
    <source>
        <dbReference type="RuleBase" id="RU368090"/>
    </source>
</evidence>
<dbReference type="Proteomes" id="UP000001568">
    <property type="component" value="Chromosome 1"/>
</dbReference>
<comment type="function">
    <text evidence="11">Component of the general transcription and DNA repair factor IIH (TFIIH) core complex, which is involved in general and transcription-coupled nucleotide excision repair (NER) of damaged DNA and, when complexed to CAK, in RNA transcription by RNA polymerase II. In NER, TFIIH acts by opening DNA around the lesion to allow the excision of the damaged oligonucleotide and its replacement by a new DNA fragment. In transcription, TFIIH has an essential role in transcription initiation. When the pre-initiation complex (PIC) has been established, TFIIH is required for promoter opening and promoter escape. Phosphorylation of the C-terminal tail (CTD) of the largest subunit of RNA polymerase II by the kinase module CAK controls the initiation of transcription.</text>
</comment>
<keyword evidence="6 11" id="KW-0862">Zinc</keyword>
<dbReference type="HOGENOM" id="CLU_040211_1_0_1"/>
<dbReference type="STRING" id="436017.A4RQX7"/>
<evidence type="ECO:0000256" key="12">
    <source>
        <dbReference type="SAM" id="MobiDB-lite"/>
    </source>
</evidence>
<evidence type="ECO:0000256" key="4">
    <source>
        <dbReference type="ARBA" id="ARBA00022763"/>
    </source>
</evidence>
<evidence type="ECO:0000256" key="8">
    <source>
        <dbReference type="ARBA" id="ARBA00023163"/>
    </source>
</evidence>
<comment type="similarity">
    <text evidence="2 11">Belongs to the TFB4 family.</text>
</comment>
<evidence type="ECO:0000313" key="14">
    <source>
        <dbReference type="Proteomes" id="UP000001568"/>
    </source>
</evidence>
<keyword evidence="5 11" id="KW-0863">Zinc-finger</keyword>
<dbReference type="eggNOG" id="KOG2487">
    <property type="taxonomic scope" value="Eukaryota"/>
</dbReference>
<dbReference type="PANTHER" id="PTHR12831">
    <property type="entry name" value="TRANSCRIPTION INITIATION FACTOR IIH TFIIH , POLYPEPTIDE 3-RELATED"/>
    <property type="match status" value="1"/>
</dbReference>
<dbReference type="GO" id="GO:0008270">
    <property type="term" value="F:zinc ion binding"/>
    <property type="evidence" value="ECO:0007669"/>
    <property type="project" value="UniProtKB-KW"/>
</dbReference>
<dbReference type="GO" id="GO:0000439">
    <property type="term" value="C:transcription factor TFIIH core complex"/>
    <property type="evidence" value="ECO:0007669"/>
    <property type="project" value="UniProtKB-UniRule"/>
</dbReference>
<dbReference type="GO" id="GO:0006355">
    <property type="term" value="P:regulation of DNA-templated transcription"/>
    <property type="evidence" value="ECO:0007669"/>
    <property type="project" value="InterPro"/>
</dbReference>
<evidence type="ECO:0000256" key="5">
    <source>
        <dbReference type="ARBA" id="ARBA00022771"/>
    </source>
</evidence>
<keyword evidence="14" id="KW-1185">Reference proteome</keyword>
<dbReference type="AlphaFoldDB" id="A4RQX7"/>
<evidence type="ECO:0000256" key="1">
    <source>
        <dbReference type="ARBA" id="ARBA00004123"/>
    </source>
</evidence>
<dbReference type="Pfam" id="PF03850">
    <property type="entry name" value="Tfb4"/>
    <property type="match status" value="1"/>
</dbReference>
<dbReference type="Gene3D" id="3.40.50.410">
    <property type="entry name" value="von Willebrand factor, type A domain"/>
    <property type="match status" value="1"/>
</dbReference>
<dbReference type="OrthoDB" id="17307at2759"/>
<organism evidence="13 14">
    <name type="scientific">Ostreococcus lucimarinus (strain CCE9901)</name>
    <dbReference type="NCBI Taxonomy" id="436017"/>
    <lineage>
        <taxon>Eukaryota</taxon>
        <taxon>Viridiplantae</taxon>
        <taxon>Chlorophyta</taxon>
        <taxon>Mamiellophyceae</taxon>
        <taxon>Mamiellales</taxon>
        <taxon>Bathycoccaceae</taxon>
        <taxon>Ostreococcus</taxon>
    </lineage>
</organism>
<comment type="subcellular location">
    <subcellularLocation>
        <location evidence="1 11">Nucleus</location>
    </subcellularLocation>
</comment>
<dbReference type="GeneID" id="4999732"/>
<gene>
    <name evidence="13" type="ORF">OSTLU_39977</name>
</gene>
<keyword evidence="10 11" id="KW-0539">Nucleus</keyword>
<keyword evidence="8 11" id="KW-0804">Transcription</keyword>
<dbReference type="InterPro" id="IPR004600">
    <property type="entry name" value="TFIIH_Tfb4/GTF2H3"/>
</dbReference>
<dbReference type="OMA" id="QGCDITS"/>